<gene>
    <name evidence="14" type="ORF">QRX60_00260</name>
</gene>
<dbReference type="Gene3D" id="3.30.565.10">
    <property type="entry name" value="Histidine kinase-like ATPase, C-terminal domain"/>
    <property type="match status" value="1"/>
</dbReference>
<dbReference type="RefSeq" id="WP_285998770.1">
    <property type="nucleotide sequence ID" value="NZ_CP127295.1"/>
</dbReference>
<name>A0A9Y2JSW3_9PSEU</name>
<evidence type="ECO:0000259" key="12">
    <source>
        <dbReference type="Pfam" id="PF07730"/>
    </source>
</evidence>
<organism evidence="14 15">
    <name type="scientific">Amycolatopsis mongoliensis</name>
    <dbReference type="NCBI Taxonomy" id="715475"/>
    <lineage>
        <taxon>Bacteria</taxon>
        <taxon>Bacillati</taxon>
        <taxon>Actinomycetota</taxon>
        <taxon>Actinomycetes</taxon>
        <taxon>Pseudonocardiales</taxon>
        <taxon>Pseudonocardiaceae</taxon>
        <taxon>Amycolatopsis</taxon>
    </lineage>
</organism>
<evidence type="ECO:0000259" key="13">
    <source>
        <dbReference type="Pfam" id="PF13796"/>
    </source>
</evidence>
<dbReference type="InterPro" id="IPR003594">
    <property type="entry name" value="HATPase_dom"/>
</dbReference>
<feature type="domain" description="Putative sensor" evidence="13">
    <location>
        <begin position="43"/>
        <end position="220"/>
    </location>
</feature>
<keyword evidence="4" id="KW-0808">Transferase</keyword>
<dbReference type="InterPro" id="IPR050482">
    <property type="entry name" value="Sensor_HK_TwoCompSys"/>
</dbReference>
<keyword evidence="15" id="KW-1185">Reference proteome</keyword>
<keyword evidence="10" id="KW-0812">Transmembrane</keyword>
<dbReference type="SUPFAM" id="SSF55874">
    <property type="entry name" value="ATPase domain of HSP90 chaperone/DNA topoisomerase II/histidine kinase"/>
    <property type="match status" value="1"/>
</dbReference>
<evidence type="ECO:0000313" key="15">
    <source>
        <dbReference type="Proteomes" id="UP001239397"/>
    </source>
</evidence>
<reference evidence="14 15" key="1">
    <citation type="submission" date="2023-06" db="EMBL/GenBank/DDBJ databases">
        <authorList>
            <person name="Oyuntsetseg B."/>
            <person name="Kim S.B."/>
        </authorList>
    </citation>
    <scope>NUCLEOTIDE SEQUENCE [LARGE SCALE GENOMIC DNA]</scope>
    <source>
        <strain evidence="14 15">4-36</strain>
    </source>
</reference>
<keyword evidence="10" id="KW-0472">Membrane</keyword>
<keyword evidence="5" id="KW-0547">Nucleotide-binding</keyword>
<dbReference type="InterPro" id="IPR025828">
    <property type="entry name" value="Put_sensor_dom"/>
</dbReference>
<evidence type="ECO:0000313" key="14">
    <source>
        <dbReference type="EMBL" id="WIY02344.1"/>
    </source>
</evidence>
<sequence>MGRTRHRAQTDTVTSLDVPRPHLLRRVFGPLAARDFWAEYAWLWLSGPLTLFSLLSFLVVLAVGLGLTPVLLGFLVLAGAVFYARGLGALHRGLAKVLLGVSVPVPRRPELKPGLWAWVRARVGDPAGWRAAGYLLLRLPLTFAALVAMVSATLYALAATPFAFFWFPLGEQHLPVYDIYADNWAGALAWSASGLLVLVALPWVTHAFVALDRLLVVGLLGTRELSERVRDLEASRATAVEDAALRLRRIERDLHDGAQAQLVALAMKLGLAKDELEDLDLPQVKELVTAAHTNAKQALTELRDLARGIHPAALDAGLDVALATLVATSGMDARVAVDLPRRPPPSLETIVYFSAAELLTNAAKHGGPTIYVAVTEERDVLWLRVRDRGRGGARLVPGGGLAGVAERLRTVDGELTVASPPGGPTEVTARVPLPSGGPGGGAPGPG</sequence>
<dbReference type="GO" id="GO:0016020">
    <property type="term" value="C:membrane"/>
    <property type="evidence" value="ECO:0007669"/>
    <property type="project" value="InterPro"/>
</dbReference>
<evidence type="ECO:0000256" key="3">
    <source>
        <dbReference type="ARBA" id="ARBA00022553"/>
    </source>
</evidence>
<dbReference type="Proteomes" id="UP001239397">
    <property type="component" value="Chromosome"/>
</dbReference>
<proteinExistence type="predicted"/>
<evidence type="ECO:0000256" key="8">
    <source>
        <dbReference type="ARBA" id="ARBA00023012"/>
    </source>
</evidence>
<feature type="transmembrane region" description="Helical" evidence="10">
    <location>
        <begin position="187"/>
        <end position="211"/>
    </location>
</feature>
<keyword evidence="10" id="KW-1133">Transmembrane helix</keyword>
<evidence type="ECO:0000256" key="5">
    <source>
        <dbReference type="ARBA" id="ARBA00022741"/>
    </source>
</evidence>
<evidence type="ECO:0000256" key="2">
    <source>
        <dbReference type="ARBA" id="ARBA00012438"/>
    </source>
</evidence>
<dbReference type="InterPro" id="IPR011712">
    <property type="entry name" value="Sig_transdc_His_kin_sub3_dim/P"/>
</dbReference>
<keyword evidence="3" id="KW-0597">Phosphoprotein</keyword>
<feature type="region of interest" description="Disordered" evidence="9">
    <location>
        <begin position="417"/>
        <end position="446"/>
    </location>
</feature>
<dbReference type="Pfam" id="PF07730">
    <property type="entry name" value="HisKA_3"/>
    <property type="match status" value="1"/>
</dbReference>
<comment type="catalytic activity">
    <reaction evidence="1">
        <text>ATP + protein L-histidine = ADP + protein N-phospho-L-histidine.</text>
        <dbReference type="EC" id="2.7.13.3"/>
    </reaction>
</comment>
<feature type="transmembrane region" description="Helical" evidence="10">
    <location>
        <begin position="51"/>
        <end position="84"/>
    </location>
</feature>
<dbReference type="Pfam" id="PF02518">
    <property type="entry name" value="HATPase_c"/>
    <property type="match status" value="1"/>
</dbReference>
<evidence type="ECO:0000256" key="1">
    <source>
        <dbReference type="ARBA" id="ARBA00000085"/>
    </source>
</evidence>
<dbReference type="AlphaFoldDB" id="A0A9Y2JSW3"/>
<accession>A0A9Y2JSW3</accession>
<dbReference type="CDD" id="cd16917">
    <property type="entry name" value="HATPase_UhpB-NarQ-NarX-like"/>
    <property type="match status" value="1"/>
</dbReference>
<evidence type="ECO:0000256" key="6">
    <source>
        <dbReference type="ARBA" id="ARBA00022777"/>
    </source>
</evidence>
<dbReference type="EMBL" id="CP127295">
    <property type="protein sequence ID" value="WIY02344.1"/>
    <property type="molecule type" value="Genomic_DNA"/>
</dbReference>
<feature type="compositionally biased region" description="Gly residues" evidence="9">
    <location>
        <begin position="436"/>
        <end position="446"/>
    </location>
</feature>
<protein>
    <recommendedName>
        <fullName evidence="2">histidine kinase</fullName>
        <ecNumber evidence="2">2.7.13.3</ecNumber>
    </recommendedName>
</protein>
<dbReference type="EC" id="2.7.13.3" evidence="2"/>
<dbReference type="KEGG" id="amog:QRX60_00260"/>
<dbReference type="PANTHER" id="PTHR24421:SF10">
    <property type="entry name" value="NITRATE_NITRITE SENSOR PROTEIN NARQ"/>
    <property type="match status" value="1"/>
</dbReference>
<dbReference type="Gene3D" id="1.20.5.1930">
    <property type="match status" value="1"/>
</dbReference>
<keyword evidence="8" id="KW-0902">Two-component regulatory system</keyword>
<feature type="domain" description="Signal transduction histidine kinase subgroup 3 dimerisation and phosphoacceptor" evidence="12">
    <location>
        <begin position="248"/>
        <end position="314"/>
    </location>
</feature>
<dbReference type="PANTHER" id="PTHR24421">
    <property type="entry name" value="NITRATE/NITRITE SENSOR PROTEIN NARX-RELATED"/>
    <property type="match status" value="1"/>
</dbReference>
<keyword evidence="6" id="KW-0418">Kinase</keyword>
<evidence type="ECO:0000256" key="10">
    <source>
        <dbReference type="SAM" id="Phobius"/>
    </source>
</evidence>
<feature type="transmembrane region" description="Helical" evidence="10">
    <location>
        <begin position="143"/>
        <end position="167"/>
    </location>
</feature>
<evidence type="ECO:0000256" key="9">
    <source>
        <dbReference type="SAM" id="MobiDB-lite"/>
    </source>
</evidence>
<evidence type="ECO:0000259" key="11">
    <source>
        <dbReference type="Pfam" id="PF02518"/>
    </source>
</evidence>
<dbReference type="Pfam" id="PF13796">
    <property type="entry name" value="Sensor"/>
    <property type="match status" value="1"/>
</dbReference>
<feature type="domain" description="Histidine kinase/HSP90-like ATPase" evidence="11">
    <location>
        <begin position="356"/>
        <end position="434"/>
    </location>
</feature>
<evidence type="ECO:0000256" key="4">
    <source>
        <dbReference type="ARBA" id="ARBA00022679"/>
    </source>
</evidence>
<evidence type="ECO:0000256" key="7">
    <source>
        <dbReference type="ARBA" id="ARBA00022840"/>
    </source>
</evidence>
<keyword evidence="7" id="KW-0067">ATP-binding</keyword>
<dbReference type="GO" id="GO:0046983">
    <property type="term" value="F:protein dimerization activity"/>
    <property type="evidence" value="ECO:0007669"/>
    <property type="project" value="InterPro"/>
</dbReference>
<dbReference type="GO" id="GO:0005524">
    <property type="term" value="F:ATP binding"/>
    <property type="evidence" value="ECO:0007669"/>
    <property type="project" value="UniProtKB-KW"/>
</dbReference>
<dbReference type="GO" id="GO:0000155">
    <property type="term" value="F:phosphorelay sensor kinase activity"/>
    <property type="evidence" value="ECO:0007669"/>
    <property type="project" value="InterPro"/>
</dbReference>
<dbReference type="InterPro" id="IPR036890">
    <property type="entry name" value="HATPase_C_sf"/>
</dbReference>